<evidence type="ECO:0000256" key="9">
    <source>
        <dbReference type="SAM" id="Phobius"/>
    </source>
</evidence>
<comment type="caution">
    <text evidence="11">The sequence shown here is derived from an EMBL/GenBank/DDBJ whole genome shotgun (WGS) entry which is preliminary data.</text>
</comment>
<keyword evidence="5 9" id="KW-0812">Transmembrane</keyword>
<dbReference type="Proteomes" id="UP000253314">
    <property type="component" value="Unassembled WGS sequence"/>
</dbReference>
<evidence type="ECO:0000313" key="11">
    <source>
        <dbReference type="EMBL" id="RBW70555.1"/>
    </source>
</evidence>
<dbReference type="GO" id="GO:0005886">
    <property type="term" value="C:plasma membrane"/>
    <property type="evidence" value="ECO:0007669"/>
    <property type="project" value="UniProtKB-SubCell"/>
</dbReference>
<feature type="transmembrane region" description="Helical" evidence="9">
    <location>
        <begin position="433"/>
        <end position="452"/>
    </location>
</feature>
<accession>A0A366XZJ6</accession>
<reference evidence="11 12" key="1">
    <citation type="submission" date="2018-07" db="EMBL/GenBank/DDBJ databases">
        <title>Lottiidibacillus patelloidae gen. nov., sp. nov., isolated from the intestinal tract of a marine limpet and the reclassification of B. taeanensis BH030017T, B. algicola KMM 3737T and B. hwajinpoensis SW-72T as genus Lottiidibacillus.</title>
        <authorList>
            <person name="Liu R."/>
            <person name="Huang Z."/>
        </authorList>
    </citation>
    <scope>NUCLEOTIDE SEQUENCE [LARGE SCALE GENOMIC DNA]</scope>
    <source>
        <strain evidence="11 12">BH030017</strain>
    </source>
</reference>
<dbReference type="AlphaFoldDB" id="A0A366XZJ6"/>
<dbReference type="PANTHER" id="PTHR33451:SF6">
    <property type="entry name" value="NA(+)_H(+) ANTIPORTER NHAC"/>
    <property type="match status" value="1"/>
</dbReference>
<dbReference type="OrthoDB" id="9762978at2"/>
<keyword evidence="12" id="KW-1185">Reference proteome</keyword>
<feature type="transmembrane region" description="Helical" evidence="9">
    <location>
        <begin position="348"/>
        <end position="365"/>
    </location>
</feature>
<proteinExistence type="inferred from homology"/>
<dbReference type="Pfam" id="PF03553">
    <property type="entry name" value="Na_H_antiporter"/>
    <property type="match status" value="1"/>
</dbReference>
<dbReference type="InterPro" id="IPR004770">
    <property type="entry name" value="Na/H_antiport_NhaC"/>
</dbReference>
<sequence>MKKELNLTTTLLFFIGMMGIIFYSMIFLKVEPHIPLFSCLLLVVLLARFSGFEWAVLEKGIINGIAIGIKPILILSLVGMLIGIWMMSGTVPTLLYYGFQVISPEWYTLSALFIAIIVSTFTGSSFTTIGTVGVALMGIGIGLGVHPGLAAGAVICGACFGDKMSPLSDTTNFAPGIAEVDLFLHIRHMLWTTLPSLLVTILIFVLLGQHFESTQNLQDIDYAKNILQTSFNISLFTLLSPLLVVFLAMRRFPTIPTLIFGLFSGIVTAFIMQNNIILTDIFNVLQHGFVLESGNSLVDGIVSRGGLQSMMWSISLIMIALGLGGVIREIGLIDVLIKGLTAKLQKRGHLISLTAFSSIGVNLLTGEQYLSILLPGQTFKPFFEKQQLHLKNLSRTLEDAGTLVNPLIPWGVSGAFFASTLGIAVIDYLPYVFFLYLSPIMTILLGYLGIGVPNASTKQ</sequence>
<feature type="transmembrane region" description="Helical" evidence="9">
    <location>
        <begin position="7"/>
        <end position="28"/>
    </location>
</feature>
<evidence type="ECO:0000259" key="10">
    <source>
        <dbReference type="Pfam" id="PF03553"/>
    </source>
</evidence>
<dbReference type="PANTHER" id="PTHR33451">
    <property type="entry name" value="MALATE-2H(+)/NA(+)-LACTATE ANTIPORTER"/>
    <property type="match status" value="1"/>
</dbReference>
<feature type="transmembrane region" description="Helical" evidence="9">
    <location>
        <begin position="34"/>
        <end position="51"/>
    </location>
</feature>
<evidence type="ECO:0000256" key="3">
    <source>
        <dbReference type="ARBA" id="ARBA00022449"/>
    </source>
</evidence>
<feature type="domain" description="Na+/H+ antiporter NhaC-like C-terminal" evidence="10">
    <location>
        <begin position="157"/>
        <end position="450"/>
    </location>
</feature>
<protein>
    <submittedName>
        <fullName evidence="11">Na+/H+ antiporter NhaC</fullName>
    </submittedName>
</protein>
<dbReference type="NCBIfam" id="TIGR00931">
    <property type="entry name" value="antiport_nhaC"/>
    <property type="match status" value="1"/>
</dbReference>
<organism evidence="11 12">
    <name type="scientific">Bacillus taeanensis</name>
    <dbReference type="NCBI Taxonomy" id="273032"/>
    <lineage>
        <taxon>Bacteria</taxon>
        <taxon>Bacillati</taxon>
        <taxon>Bacillota</taxon>
        <taxon>Bacilli</taxon>
        <taxon>Bacillales</taxon>
        <taxon>Bacillaceae</taxon>
        <taxon>Bacillus</taxon>
    </lineage>
</organism>
<evidence type="ECO:0000256" key="5">
    <source>
        <dbReference type="ARBA" id="ARBA00022692"/>
    </source>
</evidence>
<feature type="transmembrane region" description="Helical" evidence="9">
    <location>
        <begin position="407"/>
        <end position="426"/>
    </location>
</feature>
<evidence type="ECO:0000256" key="8">
    <source>
        <dbReference type="ARBA" id="ARBA00038435"/>
    </source>
</evidence>
<evidence type="ECO:0000256" key="2">
    <source>
        <dbReference type="ARBA" id="ARBA00022448"/>
    </source>
</evidence>
<evidence type="ECO:0000256" key="4">
    <source>
        <dbReference type="ARBA" id="ARBA00022475"/>
    </source>
</evidence>
<dbReference type="InterPro" id="IPR018461">
    <property type="entry name" value="Na/H_Antiport_NhaC-like_C"/>
</dbReference>
<comment type="subcellular location">
    <subcellularLocation>
        <location evidence="1">Cell membrane</location>
        <topology evidence="1">Multi-pass membrane protein</topology>
    </subcellularLocation>
</comment>
<dbReference type="GO" id="GO:0015297">
    <property type="term" value="F:antiporter activity"/>
    <property type="evidence" value="ECO:0007669"/>
    <property type="project" value="UniProtKB-KW"/>
</dbReference>
<feature type="transmembrane region" description="Helical" evidence="9">
    <location>
        <begin position="255"/>
        <end position="272"/>
    </location>
</feature>
<evidence type="ECO:0000313" key="12">
    <source>
        <dbReference type="Proteomes" id="UP000253314"/>
    </source>
</evidence>
<feature type="transmembrane region" description="Helical" evidence="9">
    <location>
        <begin position="72"/>
        <end position="99"/>
    </location>
</feature>
<name>A0A366XZJ6_9BACI</name>
<keyword evidence="4" id="KW-1003">Cell membrane</keyword>
<keyword evidence="2" id="KW-0813">Transport</keyword>
<dbReference type="RefSeq" id="WP_113805007.1">
    <property type="nucleotide sequence ID" value="NZ_QOCW01000004.1"/>
</dbReference>
<gene>
    <name evidence="11" type="primary">nhaC</name>
    <name evidence="11" type="ORF">DS031_05920</name>
</gene>
<dbReference type="EMBL" id="QOCW01000004">
    <property type="protein sequence ID" value="RBW70555.1"/>
    <property type="molecule type" value="Genomic_DNA"/>
</dbReference>
<evidence type="ECO:0000256" key="7">
    <source>
        <dbReference type="ARBA" id="ARBA00023136"/>
    </source>
</evidence>
<keyword evidence="6 9" id="KW-1133">Transmembrane helix</keyword>
<keyword evidence="7 9" id="KW-0472">Membrane</keyword>
<evidence type="ECO:0000256" key="6">
    <source>
        <dbReference type="ARBA" id="ARBA00022989"/>
    </source>
</evidence>
<feature type="transmembrane region" description="Helical" evidence="9">
    <location>
        <begin position="231"/>
        <end position="248"/>
    </location>
</feature>
<feature type="transmembrane region" description="Helical" evidence="9">
    <location>
        <begin position="189"/>
        <end position="211"/>
    </location>
</feature>
<dbReference type="InterPro" id="IPR052180">
    <property type="entry name" value="NhaC_Na-H+_Antiporter"/>
</dbReference>
<keyword evidence="3" id="KW-0050">Antiport</keyword>
<feature type="transmembrane region" description="Helical" evidence="9">
    <location>
        <begin position="310"/>
        <end position="327"/>
    </location>
</feature>
<evidence type="ECO:0000256" key="1">
    <source>
        <dbReference type="ARBA" id="ARBA00004651"/>
    </source>
</evidence>
<comment type="similarity">
    <text evidence="8">Belongs to the NhaC Na(+)/H(+) (TC 2.A.35) antiporter family.</text>
</comment>